<dbReference type="RefSeq" id="WP_148812185.1">
    <property type="nucleotide sequence ID" value="NZ_CP043046.1"/>
</dbReference>
<keyword evidence="10" id="KW-1185">Reference proteome</keyword>
<name>A0A5C0ASR4_9BURK</name>
<dbReference type="InterPro" id="IPR003416">
    <property type="entry name" value="MgtC/SapB/SrpB/YhiD_fam"/>
</dbReference>
<dbReference type="KEGG" id="pacr:FXN63_01525"/>
<comment type="similarity">
    <text evidence="2 7">Belongs to the MgtC/SapB family.</text>
</comment>
<dbReference type="InterPro" id="IPR049177">
    <property type="entry name" value="MgtC_SapB_SrpB_YhiD_N"/>
</dbReference>
<evidence type="ECO:0000256" key="2">
    <source>
        <dbReference type="ARBA" id="ARBA00009298"/>
    </source>
</evidence>
<dbReference type="EMBL" id="CP043046">
    <property type="protein sequence ID" value="QEI04664.1"/>
    <property type="molecule type" value="Genomic_DNA"/>
</dbReference>
<dbReference type="GO" id="GO:0005886">
    <property type="term" value="C:plasma membrane"/>
    <property type="evidence" value="ECO:0007669"/>
    <property type="project" value="UniProtKB-SubCell"/>
</dbReference>
<evidence type="ECO:0000259" key="8">
    <source>
        <dbReference type="Pfam" id="PF02308"/>
    </source>
</evidence>
<evidence type="ECO:0000256" key="3">
    <source>
        <dbReference type="ARBA" id="ARBA00022475"/>
    </source>
</evidence>
<feature type="transmembrane region" description="Helical" evidence="7">
    <location>
        <begin position="6"/>
        <end position="23"/>
    </location>
</feature>
<dbReference type="PANTHER" id="PTHR33778">
    <property type="entry name" value="PROTEIN MGTC"/>
    <property type="match status" value="1"/>
</dbReference>
<keyword evidence="4 7" id="KW-0812">Transmembrane</keyword>
<keyword evidence="3" id="KW-1003">Cell membrane</keyword>
<dbReference type="OrthoDB" id="9811198at2"/>
<comment type="subcellular location">
    <subcellularLocation>
        <location evidence="7">Cell inner membrane</location>
        <topology evidence="7">Multi-pass membrane protein</topology>
    </subcellularLocation>
    <subcellularLocation>
        <location evidence="1">Cell membrane</location>
        <topology evidence="1">Multi-pass membrane protein</topology>
    </subcellularLocation>
</comment>
<evidence type="ECO:0000256" key="6">
    <source>
        <dbReference type="ARBA" id="ARBA00023136"/>
    </source>
</evidence>
<dbReference type="Proteomes" id="UP000325161">
    <property type="component" value="Chromosome"/>
</dbReference>
<organism evidence="9 10">
    <name type="scientific">Pigmentiphaga aceris</name>
    <dbReference type="NCBI Taxonomy" id="1940612"/>
    <lineage>
        <taxon>Bacteria</taxon>
        <taxon>Pseudomonadati</taxon>
        <taxon>Pseudomonadota</taxon>
        <taxon>Betaproteobacteria</taxon>
        <taxon>Burkholderiales</taxon>
        <taxon>Alcaligenaceae</taxon>
        <taxon>Pigmentiphaga</taxon>
    </lineage>
</organism>
<evidence type="ECO:0000256" key="1">
    <source>
        <dbReference type="ARBA" id="ARBA00004651"/>
    </source>
</evidence>
<feature type="domain" description="MgtC/SapB/SrpB/YhiD N-terminal" evidence="8">
    <location>
        <begin position="11"/>
        <end position="131"/>
    </location>
</feature>
<feature type="transmembrane region" description="Helical" evidence="7">
    <location>
        <begin position="35"/>
        <end position="56"/>
    </location>
</feature>
<evidence type="ECO:0000313" key="9">
    <source>
        <dbReference type="EMBL" id="QEI04664.1"/>
    </source>
</evidence>
<protein>
    <recommendedName>
        <fullName evidence="7">Protein MgtC</fullName>
    </recommendedName>
</protein>
<reference evidence="9 10" key="1">
    <citation type="submission" date="2019-08" db="EMBL/GenBank/DDBJ databases">
        <title>Amphibian skin-associated Pigmentiphaga: genome sequence and occurrence across geography and hosts.</title>
        <authorList>
            <person name="Bletz M.C."/>
            <person name="Bunk B."/>
            <person name="Sproeer C."/>
            <person name="Biwer P."/>
            <person name="Reiter S."/>
            <person name="Rabemananjara F.C.E."/>
            <person name="Schulz S."/>
            <person name="Overmann J."/>
            <person name="Vences M."/>
        </authorList>
    </citation>
    <scope>NUCLEOTIDE SEQUENCE [LARGE SCALE GENOMIC DNA]</scope>
    <source>
        <strain evidence="9 10">Mada1488</strain>
    </source>
</reference>
<accession>A0A5C0ASR4</accession>
<keyword evidence="7" id="KW-0997">Cell inner membrane</keyword>
<keyword evidence="6 7" id="KW-0472">Membrane</keyword>
<evidence type="ECO:0000256" key="5">
    <source>
        <dbReference type="ARBA" id="ARBA00022989"/>
    </source>
</evidence>
<dbReference type="PANTHER" id="PTHR33778:SF3">
    <property type="entry name" value="PROTEIN MGTC"/>
    <property type="match status" value="1"/>
</dbReference>
<dbReference type="AlphaFoldDB" id="A0A5C0ASR4"/>
<dbReference type="PRINTS" id="PR01837">
    <property type="entry name" value="MGTCSAPBPROT"/>
</dbReference>
<proteinExistence type="inferred from homology"/>
<evidence type="ECO:0000256" key="7">
    <source>
        <dbReference type="RuleBase" id="RU365041"/>
    </source>
</evidence>
<sequence>MTLYTFVLYTLLALALGSFVGLERQWHRRLVDLKTNALVSMGAALFMMTAATATGYTDPIRMAGQIVVGVGFLGGGLLFRDGTQTRGINTAATLWCSAAIGTLCGLGRAEEATISAVLLVVANTLLRNVARKLELRMGPNDSLTEQLCFEVECDSSHTSAVRTALEQALLQQRGELRSANVSRTVRGTTLISTVAAFESPDLRADIEAILKASESWDIVSVSWQRR</sequence>
<evidence type="ECO:0000256" key="4">
    <source>
        <dbReference type="ARBA" id="ARBA00022692"/>
    </source>
</evidence>
<gene>
    <name evidence="9" type="ORF">FXN63_01525</name>
</gene>
<feature type="transmembrane region" description="Helical" evidence="7">
    <location>
        <begin position="62"/>
        <end position="79"/>
    </location>
</feature>
<evidence type="ECO:0000313" key="10">
    <source>
        <dbReference type="Proteomes" id="UP000325161"/>
    </source>
</evidence>
<keyword evidence="5 7" id="KW-1133">Transmembrane helix</keyword>
<dbReference type="Pfam" id="PF02308">
    <property type="entry name" value="MgtC"/>
    <property type="match status" value="1"/>
</dbReference>